<sequence>MLAAFLACVLVSPLGPAAASAEEPGDNVPPLTFNTTLWVEAGTNFRHQLIALEANYYDILRWTVLSPPDPAHDFALSRFEGVVELSPPAGFIGTTTTTYQVEDTGGLTDTATATFKIYERVTAEGEDSLGQVTWTNPNDDGFLLTWGPTGDPDANGIWLPAGSTVTRSTDLAHIEWEAFTQVQHEIDERGDIVHPKVVLGSGPTTVLQHRPDGDVSLRCDRRRVRLVLDNSGSTTPSHYRTRVGSARTSLSVAAEQRQVLTVGTRGMRPGARLVVRVDGLDGGDPSTLVRSRVPRACT</sequence>
<name>A0A927K7T3_9ACTN</name>
<feature type="chain" id="PRO_5036743495" evidence="1">
    <location>
        <begin position="22"/>
        <end position="298"/>
    </location>
</feature>
<evidence type="ECO:0000313" key="2">
    <source>
        <dbReference type="EMBL" id="MBD8870578.1"/>
    </source>
</evidence>
<dbReference type="RefSeq" id="WP_192143862.1">
    <property type="nucleotide sequence ID" value="NZ_JACYXZ010000003.1"/>
</dbReference>
<dbReference type="Pfam" id="PF17963">
    <property type="entry name" value="Big_9"/>
    <property type="match status" value="1"/>
</dbReference>
<dbReference type="Proteomes" id="UP000616839">
    <property type="component" value="Unassembled WGS sequence"/>
</dbReference>
<reference evidence="2" key="1">
    <citation type="submission" date="2020-09" db="EMBL/GenBank/DDBJ databases">
        <title>Nocardioides sp. strain MJB4 16S ribosomal RNA gene Genome sequencing and assembly.</title>
        <authorList>
            <person name="Kim I."/>
        </authorList>
    </citation>
    <scope>NUCLEOTIDE SEQUENCE</scope>
    <source>
        <strain evidence="2">MJB4</strain>
    </source>
</reference>
<gene>
    <name evidence="2" type="ORF">IE331_13160</name>
</gene>
<proteinExistence type="predicted"/>
<keyword evidence="1" id="KW-0732">Signal</keyword>
<protein>
    <submittedName>
        <fullName evidence="2">Uncharacterized protein</fullName>
    </submittedName>
</protein>
<comment type="caution">
    <text evidence="2">The sequence shown here is derived from an EMBL/GenBank/DDBJ whole genome shotgun (WGS) entry which is preliminary data.</text>
</comment>
<feature type="signal peptide" evidence="1">
    <location>
        <begin position="1"/>
        <end position="21"/>
    </location>
</feature>
<organism evidence="2 3">
    <name type="scientific">Nocardioides donggukensis</name>
    <dbReference type="NCBI Taxonomy" id="2774019"/>
    <lineage>
        <taxon>Bacteria</taxon>
        <taxon>Bacillati</taxon>
        <taxon>Actinomycetota</taxon>
        <taxon>Actinomycetes</taxon>
        <taxon>Propionibacteriales</taxon>
        <taxon>Nocardioidaceae</taxon>
        <taxon>Nocardioides</taxon>
    </lineage>
</organism>
<dbReference type="AlphaFoldDB" id="A0A927K7T3"/>
<evidence type="ECO:0000313" key="3">
    <source>
        <dbReference type="Proteomes" id="UP000616839"/>
    </source>
</evidence>
<dbReference type="EMBL" id="JACYXZ010000003">
    <property type="protein sequence ID" value="MBD8870578.1"/>
    <property type="molecule type" value="Genomic_DNA"/>
</dbReference>
<keyword evidence="3" id="KW-1185">Reference proteome</keyword>
<evidence type="ECO:0000256" key="1">
    <source>
        <dbReference type="SAM" id="SignalP"/>
    </source>
</evidence>
<accession>A0A927K7T3</accession>